<feature type="transmembrane region" description="Helical" evidence="4">
    <location>
        <begin position="189"/>
        <end position="214"/>
    </location>
</feature>
<keyword evidence="4" id="KW-0812">Transmembrane</keyword>
<dbReference type="InterPro" id="IPR004090">
    <property type="entry name" value="Chemotax_Me-accpt_rcpt"/>
</dbReference>
<evidence type="ECO:0000256" key="1">
    <source>
        <dbReference type="ARBA" id="ARBA00023224"/>
    </source>
</evidence>
<dbReference type="Gene3D" id="6.10.340.10">
    <property type="match status" value="1"/>
</dbReference>
<organism evidence="7 8">
    <name type="scientific">Tissierella creatinophila DSM 6911</name>
    <dbReference type="NCBI Taxonomy" id="1123403"/>
    <lineage>
        <taxon>Bacteria</taxon>
        <taxon>Bacillati</taxon>
        <taxon>Bacillota</taxon>
        <taxon>Tissierellia</taxon>
        <taxon>Tissierellales</taxon>
        <taxon>Tissierellaceae</taxon>
        <taxon>Tissierella</taxon>
    </lineage>
</organism>
<evidence type="ECO:0000256" key="3">
    <source>
        <dbReference type="PROSITE-ProRule" id="PRU00284"/>
    </source>
</evidence>
<dbReference type="GO" id="GO:0006935">
    <property type="term" value="P:chemotaxis"/>
    <property type="evidence" value="ECO:0007669"/>
    <property type="project" value="InterPro"/>
</dbReference>
<gene>
    <name evidence="7" type="primary">mcpA_3</name>
    <name evidence="7" type="ORF">TICRE_20500</name>
</gene>
<dbReference type="EMBL" id="LTDM01000053">
    <property type="protein sequence ID" value="OLS01908.1"/>
    <property type="molecule type" value="Genomic_DNA"/>
</dbReference>
<feature type="domain" description="Methyl-accepting transducer" evidence="5">
    <location>
        <begin position="280"/>
        <end position="530"/>
    </location>
</feature>
<dbReference type="PROSITE" id="PS50111">
    <property type="entry name" value="CHEMOTAXIS_TRANSDUC_2"/>
    <property type="match status" value="1"/>
</dbReference>
<comment type="caution">
    <text evidence="7">The sequence shown here is derived from an EMBL/GenBank/DDBJ whole genome shotgun (WGS) entry which is preliminary data.</text>
</comment>
<evidence type="ECO:0000313" key="7">
    <source>
        <dbReference type="EMBL" id="OLS01908.1"/>
    </source>
</evidence>
<dbReference type="OrthoDB" id="369336at2"/>
<accession>A0A1U7M3Y5</accession>
<dbReference type="SUPFAM" id="SSF58104">
    <property type="entry name" value="Methyl-accepting chemotaxis protein (MCP) signaling domain"/>
    <property type="match status" value="1"/>
</dbReference>
<evidence type="ECO:0000259" key="5">
    <source>
        <dbReference type="PROSITE" id="PS50111"/>
    </source>
</evidence>
<protein>
    <submittedName>
        <fullName evidence="7">Methyl-accepting chemotaxis protein McpA</fullName>
    </submittedName>
</protein>
<dbReference type="InterPro" id="IPR003660">
    <property type="entry name" value="HAMP_dom"/>
</dbReference>
<dbReference type="Pfam" id="PF00672">
    <property type="entry name" value="HAMP"/>
    <property type="match status" value="1"/>
</dbReference>
<dbReference type="InterPro" id="IPR004089">
    <property type="entry name" value="MCPsignal_dom"/>
</dbReference>
<evidence type="ECO:0000256" key="2">
    <source>
        <dbReference type="ARBA" id="ARBA00029447"/>
    </source>
</evidence>
<dbReference type="PRINTS" id="PR00260">
    <property type="entry name" value="CHEMTRNSDUCR"/>
</dbReference>
<dbReference type="CDD" id="cd06225">
    <property type="entry name" value="HAMP"/>
    <property type="match status" value="1"/>
</dbReference>
<dbReference type="AlphaFoldDB" id="A0A1U7M3Y5"/>
<evidence type="ECO:0000313" key="8">
    <source>
        <dbReference type="Proteomes" id="UP000186112"/>
    </source>
</evidence>
<proteinExistence type="inferred from homology"/>
<dbReference type="SMART" id="SM00283">
    <property type="entry name" value="MA"/>
    <property type="match status" value="1"/>
</dbReference>
<dbReference type="SMART" id="SM00304">
    <property type="entry name" value="HAMP"/>
    <property type="match status" value="1"/>
</dbReference>
<reference evidence="7 8" key="1">
    <citation type="submission" date="2016-02" db="EMBL/GenBank/DDBJ databases">
        <title>Genome sequence of Tissierella creatinophila DSM 6911.</title>
        <authorList>
            <person name="Poehlein A."/>
            <person name="Daniel R."/>
        </authorList>
    </citation>
    <scope>NUCLEOTIDE SEQUENCE [LARGE SCALE GENOMIC DNA]</scope>
    <source>
        <strain evidence="7 8">DSM 6911</strain>
    </source>
</reference>
<dbReference type="GO" id="GO:0016020">
    <property type="term" value="C:membrane"/>
    <property type="evidence" value="ECO:0007669"/>
    <property type="project" value="InterPro"/>
</dbReference>
<dbReference type="PANTHER" id="PTHR32089">
    <property type="entry name" value="METHYL-ACCEPTING CHEMOTAXIS PROTEIN MCPB"/>
    <property type="match status" value="1"/>
</dbReference>
<comment type="similarity">
    <text evidence="2">Belongs to the methyl-accepting chemotaxis (MCP) protein family.</text>
</comment>
<dbReference type="FunFam" id="1.10.287.950:FF:000001">
    <property type="entry name" value="Methyl-accepting chemotaxis sensory transducer"/>
    <property type="match status" value="1"/>
</dbReference>
<name>A0A1U7M3Y5_TISCR</name>
<feature type="domain" description="HAMP" evidence="6">
    <location>
        <begin position="208"/>
        <end position="261"/>
    </location>
</feature>
<dbReference type="InterPro" id="IPR024478">
    <property type="entry name" value="HlyB_4HB_MCP"/>
</dbReference>
<evidence type="ECO:0000256" key="4">
    <source>
        <dbReference type="SAM" id="Phobius"/>
    </source>
</evidence>
<keyword evidence="8" id="KW-1185">Reference proteome</keyword>
<keyword evidence="1 3" id="KW-0807">Transducer</keyword>
<dbReference type="Gene3D" id="1.10.287.950">
    <property type="entry name" value="Methyl-accepting chemotaxis protein"/>
    <property type="match status" value="1"/>
</dbReference>
<keyword evidence="4" id="KW-0472">Membrane</keyword>
<keyword evidence="4" id="KW-1133">Transmembrane helix</keyword>
<sequence length="566" mass="61470">MKLTVRKKLLLGFSSLIILIAILSGFSIYNLAKINDDVNTLYNMHLKGIEYIKDTQVNLISLGRARNNMILSTTDAEEVRHADNMKLLFEQFEQSLEDFNKTIVVDEAREKFDEISILWEELKPNEEKIIDIVSRGDDTQAYTQAINNRIISDKIEVEIEALVNLKDKQALQAYNNVDKVFARTTKSSILLLFLSILGGIGIAFSLSRVIAIPIAQMSNTAKRIADGDLSVKPLLIKNNDEIGELATSFNTMTEGLRSVISNVLDASQQVAASSQELSASSEETTAATEEVASTINQLAIGASKQAMDSTEASRIVGEMALSIQNVAENANSVSISSQNVSEKSTSGLNESKKAMEKIERIKRVTEESADVVRVLGNESIKIGEIVEVIQGIADQTNLLALNAAIEAARAGEDGRGFAVVAEEIRKLAEQSSVSALEISELISRIQSETKSIVDVMDVSTQEVLEGVKAVNETGKYFGMIFNDINDITSEVQQVSAEVQEIVSGSQSVNEAMESIASIAEETAASSEEVSAASEEQAAAMVQVSNSSQDLAKLAEELQLNVSTFRL</sequence>
<dbReference type="Pfam" id="PF12729">
    <property type="entry name" value="4HB_MCP_1"/>
    <property type="match status" value="1"/>
</dbReference>
<dbReference type="CDD" id="cd11386">
    <property type="entry name" value="MCP_signal"/>
    <property type="match status" value="1"/>
</dbReference>
<dbReference type="GO" id="GO:0007165">
    <property type="term" value="P:signal transduction"/>
    <property type="evidence" value="ECO:0007669"/>
    <property type="project" value="UniProtKB-KW"/>
</dbReference>
<dbReference type="Pfam" id="PF00015">
    <property type="entry name" value="MCPsignal"/>
    <property type="match status" value="1"/>
</dbReference>
<dbReference type="PANTHER" id="PTHR32089:SF112">
    <property type="entry name" value="LYSOZYME-LIKE PROTEIN-RELATED"/>
    <property type="match status" value="1"/>
</dbReference>
<dbReference type="GO" id="GO:0004888">
    <property type="term" value="F:transmembrane signaling receptor activity"/>
    <property type="evidence" value="ECO:0007669"/>
    <property type="project" value="InterPro"/>
</dbReference>
<evidence type="ECO:0000259" key="6">
    <source>
        <dbReference type="PROSITE" id="PS50885"/>
    </source>
</evidence>
<dbReference type="RefSeq" id="WP_075727721.1">
    <property type="nucleotide sequence ID" value="NZ_LTDM01000053.1"/>
</dbReference>
<dbReference type="Proteomes" id="UP000186112">
    <property type="component" value="Unassembled WGS sequence"/>
</dbReference>
<dbReference type="PROSITE" id="PS50885">
    <property type="entry name" value="HAMP"/>
    <property type="match status" value="1"/>
</dbReference>